<reference evidence="6 7" key="1">
    <citation type="submission" date="2009-08" db="EMBL/GenBank/DDBJ databases">
        <title>The Genome Sequence of Spizellomyces punctatus strain DAOM BR117.</title>
        <authorList>
            <consortium name="The Broad Institute Genome Sequencing Platform"/>
            <person name="Russ C."/>
            <person name="Cuomo C."/>
            <person name="Shea T."/>
            <person name="Young S.K."/>
            <person name="Zeng Q."/>
            <person name="Koehrsen M."/>
            <person name="Haas B."/>
            <person name="Borodovsky M."/>
            <person name="Guigo R."/>
            <person name="Alvarado L."/>
            <person name="Berlin A."/>
            <person name="Bochicchio J."/>
            <person name="Borenstein D."/>
            <person name="Chapman S."/>
            <person name="Chen Z."/>
            <person name="Engels R."/>
            <person name="Freedman E."/>
            <person name="Gellesch M."/>
            <person name="Goldberg J."/>
            <person name="Griggs A."/>
            <person name="Gujja S."/>
            <person name="Heiman D."/>
            <person name="Hepburn T."/>
            <person name="Howarth C."/>
            <person name="Jen D."/>
            <person name="Larson L."/>
            <person name="Lewis B."/>
            <person name="Mehta T."/>
            <person name="Park D."/>
            <person name="Pearson M."/>
            <person name="Roberts A."/>
            <person name="Saif S."/>
            <person name="Shenoy N."/>
            <person name="Sisk P."/>
            <person name="Stolte C."/>
            <person name="Sykes S."/>
            <person name="Thomson T."/>
            <person name="Walk T."/>
            <person name="White J."/>
            <person name="Yandava C."/>
            <person name="Burger G."/>
            <person name="Gray M.W."/>
            <person name="Holland P.W.H."/>
            <person name="King N."/>
            <person name="Lang F.B.F."/>
            <person name="Roger A.J."/>
            <person name="Ruiz-Trillo I."/>
            <person name="Lander E."/>
            <person name="Nusbaum C."/>
        </authorList>
    </citation>
    <scope>NUCLEOTIDE SEQUENCE [LARGE SCALE GENOMIC DNA]</scope>
    <source>
        <strain evidence="6 7">DAOM BR117</strain>
    </source>
</reference>
<proteinExistence type="inferred from homology"/>
<sequence>MSFGDLEKGAPRAYNVPWGDVTSSSFSNDSAQDSTTFDRASHTIFTISNNVATIQKLVSQFGTPKDTHDMRTRLHSLTENTRDMVRQTGADLKALLGRPHQPQTLRDRQRKMAHQKLSKDFESVLKRFQSVSQVAAEKSREYVTLARAVQAHDEHHDDDQEDSESQPLMSRQREQLAMLDNEIEFNEALIAEREEDLKGIEQSIAEVNEIFRDLGTLVHEQQYMLDNIESNVQSVEINMENATGELRTADRYQRASRNKLCCVMVVVAMIVLVLVLVIVT</sequence>
<dbReference type="PANTHER" id="PTHR19957">
    <property type="entry name" value="SYNTAXIN"/>
    <property type="match status" value="1"/>
</dbReference>
<dbReference type="GeneID" id="27689370"/>
<dbReference type="RefSeq" id="XP_016607129.1">
    <property type="nucleotide sequence ID" value="XM_016754241.1"/>
</dbReference>
<evidence type="ECO:0000256" key="1">
    <source>
        <dbReference type="ARBA" id="ARBA00009063"/>
    </source>
</evidence>
<dbReference type="OrthoDB" id="364348at2759"/>
<dbReference type="InterPro" id="IPR006012">
    <property type="entry name" value="Syntaxin/epimorphin_CS"/>
</dbReference>
<dbReference type="CDD" id="cd15840">
    <property type="entry name" value="SNARE_Qa"/>
    <property type="match status" value="1"/>
</dbReference>
<feature type="transmembrane region" description="Helical" evidence="4">
    <location>
        <begin position="260"/>
        <end position="279"/>
    </location>
</feature>
<feature type="coiled-coil region" evidence="3">
    <location>
        <begin position="190"/>
        <end position="245"/>
    </location>
</feature>
<dbReference type="EMBL" id="KQ257459">
    <property type="protein sequence ID" value="KNC99090.1"/>
    <property type="molecule type" value="Genomic_DNA"/>
</dbReference>
<evidence type="ECO:0000256" key="2">
    <source>
        <dbReference type="RuleBase" id="RU003858"/>
    </source>
</evidence>
<dbReference type="eggNOG" id="KOG0811">
    <property type="taxonomic scope" value="Eukaryota"/>
</dbReference>
<keyword evidence="7" id="KW-1185">Reference proteome</keyword>
<dbReference type="OMA" id="LMTYTKQ"/>
<dbReference type="Gene3D" id="1.20.5.110">
    <property type="match status" value="1"/>
</dbReference>
<dbReference type="Pfam" id="PF05739">
    <property type="entry name" value="SNARE"/>
    <property type="match status" value="1"/>
</dbReference>
<dbReference type="AlphaFoldDB" id="A0A0L0HDQ6"/>
<dbReference type="InterPro" id="IPR000727">
    <property type="entry name" value="T_SNARE_dom"/>
</dbReference>
<dbReference type="PROSITE" id="PS00914">
    <property type="entry name" value="SYNTAXIN"/>
    <property type="match status" value="1"/>
</dbReference>
<dbReference type="GO" id="GO:0006886">
    <property type="term" value="P:intracellular protein transport"/>
    <property type="evidence" value="ECO:0007669"/>
    <property type="project" value="InterPro"/>
</dbReference>
<keyword evidence="4" id="KW-1133">Transmembrane helix</keyword>
<keyword evidence="3" id="KW-0175">Coiled coil</keyword>
<dbReference type="GO" id="GO:0012505">
    <property type="term" value="C:endomembrane system"/>
    <property type="evidence" value="ECO:0007669"/>
    <property type="project" value="TreeGrafter"/>
</dbReference>
<evidence type="ECO:0000259" key="5">
    <source>
        <dbReference type="PROSITE" id="PS50192"/>
    </source>
</evidence>
<dbReference type="GO" id="GO:0048278">
    <property type="term" value="P:vesicle docking"/>
    <property type="evidence" value="ECO:0007669"/>
    <property type="project" value="TreeGrafter"/>
</dbReference>
<dbReference type="Proteomes" id="UP000053201">
    <property type="component" value="Unassembled WGS sequence"/>
</dbReference>
<accession>A0A0L0HDQ6</accession>
<dbReference type="PROSITE" id="PS50192">
    <property type="entry name" value="T_SNARE"/>
    <property type="match status" value="1"/>
</dbReference>
<keyword evidence="4" id="KW-0812">Transmembrane</keyword>
<comment type="similarity">
    <text evidence="1 2">Belongs to the syntaxin family.</text>
</comment>
<dbReference type="InterPro" id="IPR006011">
    <property type="entry name" value="Syntaxin_N"/>
</dbReference>
<dbReference type="GO" id="GO:0006896">
    <property type="term" value="P:Golgi to vacuole transport"/>
    <property type="evidence" value="ECO:0007669"/>
    <property type="project" value="TreeGrafter"/>
</dbReference>
<dbReference type="GO" id="GO:0006906">
    <property type="term" value="P:vesicle fusion"/>
    <property type="evidence" value="ECO:0007669"/>
    <property type="project" value="TreeGrafter"/>
</dbReference>
<dbReference type="Gene3D" id="1.20.58.70">
    <property type="match status" value="1"/>
</dbReference>
<feature type="domain" description="T-SNARE coiled-coil homology" evidence="5">
    <location>
        <begin position="187"/>
        <end position="249"/>
    </location>
</feature>
<dbReference type="FunFam" id="1.20.5.110:FF:000059">
    <property type="entry name" value="Related to syntaxin 12"/>
    <property type="match status" value="1"/>
</dbReference>
<dbReference type="PANTHER" id="PTHR19957:SF38">
    <property type="entry name" value="LD27581P"/>
    <property type="match status" value="1"/>
</dbReference>
<dbReference type="SUPFAM" id="SSF47661">
    <property type="entry name" value="t-snare proteins"/>
    <property type="match status" value="1"/>
</dbReference>
<dbReference type="EMBL" id="KQ257459">
    <property type="protein sequence ID" value="KNC99089.1"/>
    <property type="molecule type" value="Genomic_DNA"/>
</dbReference>
<dbReference type="SMART" id="SM00397">
    <property type="entry name" value="t_SNARE"/>
    <property type="match status" value="1"/>
</dbReference>
<dbReference type="STRING" id="645134.A0A0L0HDQ6"/>
<dbReference type="InterPro" id="IPR045242">
    <property type="entry name" value="Syntaxin"/>
</dbReference>
<evidence type="ECO:0000256" key="3">
    <source>
        <dbReference type="SAM" id="Coils"/>
    </source>
</evidence>
<dbReference type="Pfam" id="PF14523">
    <property type="entry name" value="Syntaxin_2"/>
    <property type="match status" value="1"/>
</dbReference>
<organism evidence="6 7">
    <name type="scientific">Spizellomyces punctatus (strain DAOM BR117)</name>
    <dbReference type="NCBI Taxonomy" id="645134"/>
    <lineage>
        <taxon>Eukaryota</taxon>
        <taxon>Fungi</taxon>
        <taxon>Fungi incertae sedis</taxon>
        <taxon>Chytridiomycota</taxon>
        <taxon>Chytridiomycota incertae sedis</taxon>
        <taxon>Chytridiomycetes</taxon>
        <taxon>Spizellomycetales</taxon>
        <taxon>Spizellomycetaceae</taxon>
        <taxon>Spizellomyces</taxon>
    </lineage>
</organism>
<name>A0A0L0HDQ6_SPIPD</name>
<evidence type="ECO:0000313" key="6">
    <source>
        <dbReference type="EMBL" id="KNC99089.1"/>
    </source>
</evidence>
<dbReference type="VEuPathDB" id="FungiDB:SPPG_06035"/>
<dbReference type="RefSeq" id="XP_016607130.1">
    <property type="nucleotide sequence ID" value="XM_016754242.1"/>
</dbReference>
<gene>
    <name evidence="6" type="ORF">SPPG_06035</name>
</gene>
<evidence type="ECO:0000313" key="7">
    <source>
        <dbReference type="Proteomes" id="UP000053201"/>
    </source>
</evidence>
<dbReference type="FunCoup" id="A0A0L0HDQ6">
    <property type="interactions" value="275"/>
</dbReference>
<keyword evidence="4" id="KW-0472">Membrane</keyword>
<dbReference type="GO" id="GO:0000149">
    <property type="term" value="F:SNARE binding"/>
    <property type="evidence" value="ECO:0007669"/>
    <property type="project" value="TreeGrafter"/>
</dbReference>
<dbReference type="GO" id="GO:0031201">
    <property type="term" value="C:SNARE complex"/>
    <property type="evidence" value="ECO:0007669"/>
    <property type="project" value="TreeGrafter"/>
</dbReference>
<evidence type="ECO:0000256" key="4">
    <source>
        <dbReference type="SAM" id="Phobius"/>
    </source>
</evidence>
<dbReference type="GO" id="GO:0005484">
    <property type="term" value="F:SNAP receptor activity"/>
    <property type="evidence" value="ECO:0007669"/>
    <property type="project" value="InterPro"/>
</dbReference>
<dbReference type="InterPro" id="IPR010989">
    <property type="entry name" value="SNARE"/>
</dbReference>
<dbReference type="SMART" id="SM00503">
    <property type="entry name" value="SynN"/>
    <property type="match status" value="1"/>
</dbReference>
<protein>
    <recommendedName>
        <fullName evidence="5">t-SNARE coiled-coil homology domain-containing protein</fullName>
    </recommendedName>
</protein>